<feature type="transmembrane region" description="Helical" evidence="6">
    <location>
        <begin position="540"/>
        <end position="561"/>
    </location>
</feature>
<feature type="transmembrane region" description="Helical" evidence="6">
    <location>
        <begin position="591"/>
        <end position="612"/>
    </location>
</feature>
<organism evidence="8 9">
    <name type="scientific">Mycena rosella</name>
    <name type="common">Pink bonnet</name>
    <name type="synonym">Agaricus rosellus</name>
    <dbReference type="NCBI Taxonomy" id="1033263"/>
    <lineage>
        <taxon>Eukaryota</taxon>
        <taxon>Fungi</taxon>
        <taxon>Dikarya</taxon>
        <taxon>Basidiomycota</taxon>
        <taxon>Agaricomycotina</taxon>
        <taxon>Agaricomycetes</taxon>
        <taxon>Agaricomycetidae</taxon>
        <taxon>Agaricales</taxon>
        <taxon>Marasmiineae</taxon>
        <taxon>Mycenaceae</taxon>
        <taxon>Mycena</taxon>
    </lineage>
</organism>
<evidence type="ECO:0000256" key="6">
    <source>
        <dbReference type="SAM" id="Phobius"/>
    </source>
</evidence>
<feature type="transmembrane region" description="Helical" evidence="6">
    <location>
        <begin position="459"/>
        <end position="478"/>
    </location>
</feature>
<sequence>MVLDIFRDSTVGGYINYLSGGRLLPYADQRRDYAIPPQFLRRASTGARRVSFAPAVPPRAHIDGKEEDVMPPDVLPNRRASTYSVVGIEARPSSRLSNGGPTYIDRRASYTVPGSPNRLSNGRMSPYVDHRASVHSIPGFIVPQGDTALTTIREPTAVQNFRDDALMKLSEDTLTSKGDSVILALKEGGGGGRITPQMVEPNFIGWDGPNDQDNPRNWSLGKRAFVSGLISFLTFSVYIGSAIYTPSIPGIMAEFNVSLVKATAGLTLYIIGYGVGPVFLAPLQEIPAIGRVPVFMYTLAIFVALQAPIIKATNLPTILVLRFLTGFFGGLAPATGGACMADMFSLGQLPYVMGIWAVFAIAGPVAGPIVGSYAVQANGWRWTIWELLWLSSFAFVFLMFTLPETYEATILVKRARRLRKLTGNQYLHTAAEKLQQSQTVGEIAYEALVRPFLLMTEPVMIFCNIYLGFCYALFYLWFESFPLVFSEIYHFDFGNSALPFLGYFVTGILTYFFFCLYQRYHLGPRYMRAAIANKPLAPEVMLEIGLMVSILIPTSVLIFGYTSKASIHWIVPIIGASLYLPGLFMNFQSVLIYITCSYPAYAASALAGNDMFRSCIASVFPLFGRAYFRNMGLGTGSAILAGIAFGLMFCFFLLFRFGHILRARSKYANPGA</sequence>
<dbReference type="Gene3D" id="1.20.1250.20">
    <property type="entry name" value="MFS general substrate transporter like domains"/>
    <property type="match status" value="1"/>
</dbReference>
<feature type="region of interest" description="Disordered" evidence="5">
    <location>
        <begin position="97"/>
        <end position="118"/>
    </location>
</feature>
<dbReference type="Pfam" id="PF07690">
    <property type="entry name" value="MFS_1"/>
    <property type="match status" value="1"/>
</dbReference>
<keyword evidence="9" id="KW-1185">Reference proteome</keyword>
<dbReference type="SUPFAM" id="SSF103473">
    <property type="entry name" value="MFS general substrate transporter"/>
    <property type="match status" value="1"/>
</dbReference>
<feature type="transmembrane region" description="Helical" evidence="6">
    <location>
        <begin position="387"/>
        <end position="412"/>
    </location>
</feature>
<feature type="transmembrane region" description="Helical" evidence="6">
    <location>
        <begin position="294"/>
        <end position="313"/>
    </location>
</feature>
<dbReference type="InterPro" id="IPR036259">
    <property type="entry name" value="MFS_trans_sf"/>
</dbReference>
<dbReference type="Proteomes" id="UP001221757">
    <property type="component" value="Unassembled WGS sequence"/>
</dbReference>
<dbReference type="PROSITE" id="PS50850">
    <property type="entry name" value="MFS"/>
    <property type="match status" value="1"/>
</dbReference>
<evidence type="ECO:0000256" key="4">
    <source>
        <dbReference type="ARBA" id="ARBA00023136"/>
    </source>
</evidence>
<dbReference type="CDD" id="cd17323">
    <property type="entry name" value="MFS_Tpo1_MDR_like"/>
    <property type="match status" value="1"/>
</dbReference>
<gene>
    <name evidence="8" type="ORF">B0H17DRAFT_1207152</name>
</gene>
<evidence type="ECO:0000313" key="9">
    <source>
        <dbReference type="Proteomes" id="UP001221757"/>
    </source>
</evidence>
<feature type="domain" description="Major facilitator superfamily (MFS) profile" evidence="7">
    <location>
        <begin position="220"/>
        <end position="672"/>
    </location>
</feature>
<dbReference type="PANTHER" id="PTHR23502">
    <property type="entry name" value="MAJOR FACILITATOR SUPERFAMILY"/>
    <property type="match status" value="1"/>
</dbReference>
<dbReference type="AlphaFoldDB" id="A0AAD7GCP3"/>
<dbReference type="InterPro" id="IPR020846">
    <property type="entry name" value="MFS_dom"/>
</dbReference>
<evidence type="ECO:0000259" key="7">
    <source>
        <dbReference type="PROSITE" id="PS50850"/>
    </source>
</evidence>
<dbReference type="GO" id="GO:1990961">
    <property type="term" value="P:xenobiotic detoxification by transmembrane export across the plasma membrane"/>
    <property type="evidence" value="ECO:0007669"/>
    <property type="project" value="TreeGrafter"/>
</dbReference>
<dbReference type="GO" id="GO:0005886">
    <property type="term" value="C:plasma membrane"/>
    <property type="evidence" value="ECO:0007669"/>
    <property type="project" value="TreeGrafter"/>
</dbReference>
<evidence type="ECO:0000256" key="2">
    <source>
        <dbReference type="ARBA" id="ARBA00022692"/>
    </source>
</evidence>
<accession>A0AAD7GCP3</accession>
<reference evidence="8" key="1">
    <citation type="submission" date="2023-03" db="EMBL/GenBank/DDBJ databases">
        <title>Massive genome expansion in bonnet fungi (Mycena s.s.) driven by repeated elements and novel gene families across ecological guilds.</title>
        <authorList>
            <consortium name="Lawrence Berkeley National Laboratory"/>
            <person name="Harder C.B."/>
            <person name="Miyauchi S."/>
            <person name="Viragh M."/>
            <person name="Kuo A."/>
            <person name="Thoen E."/>
            <person name="Andreopoulos B."/>
            <person name="Lu D."/>
            <person name="Skrede I."/>
            <person name="Drula E."/>
            <person name="Henrissat B."/>
            <person name="Morin E."/>
            <person name="Kohler A."/>
            <person name="Barry K."/>
            <person name="LaButti K."/>
            <person name="Morin E."/>
            <person name="Salamov A."/>
            <person name="Lipzen A."/>
            <person name="Mereny Z."/>
            <person name="Hegedus B."/>
            <person name="Baldrian P."/>
            <person name="Stursova M."/>
            <person name="Weitz H."/>
            <person name="Taylor A."/>
            <person name="Grigoriev I.V."/>
            <person name="Nagy L.G."/>
            <person name="Martin F."/>
            <person name="Kauserud H."/>
        </authorList>
    </citation>
    <scope>NUCLEOTIDE SEQUENCE</scope>
    <source>
        <strain evidence="8">CBHHK067</strain>
    </source>
</reference>
<dbReference type="InterPro" id="IPR011701">
    <property type="entry name" value="MFS"/>
</dbReference>
<keyword evidence="4 6" id="KW-0472">Membrane</keyword>
<feature type="transmembrane region" description="Helical" evidence="6">
    <location>
        <begin position="319"/>
        <end position="339"/>
    </location>
</feature>
<feature type="transmembrane region" description="Helical" evidence="6">
    <location>
        <begin position="498"/>
        <end position="520"/>
    </location>
</feature>
<comment type="subcellular location">
    <subcellularLocation>
        <location evidence="1">Membrane</location>
        <topology evidence="1">Multi-pass membrane protein</topology>
    </subcellularLocation>
</comment>
<protein>
    <submittedName>
        <fullName evidence="8">Major facilitator superfamily domain-containing protein</fullName>
    </submittedName>
</protein>
<dbReference type="PANTHER" id="PTHR23502:SF23">
    <property type="entry name" value="FLUCONAZOLE RESISTANCE PROTEIN 1"/>
    <property type="match status" value="1"/>
</dbReference>
<feature type="transmembrane region" description="Helical" evidence="6">
    <location>
        <begin position="351"/>
        <end position="375"/>
    </location>
</feature>
<evidence type="ECO:0000256" key="5">
    <source>
        <dbReference type="SAM" id="MobiDB-lite"/>
    </source>
</evidence>
<feature type="transmembrane region" description="Helical" evidence="6">
    <location>
        <begin position="567"/>
        <end position="584"/>
    </location>
</feature>
<keyword evidence="2 6" id="KW-0812">Transmembrane</keyword>
<dbReference type="GO" id="GO:0015244">
    <property type="term" value="F:fluconazole transmembrane transporter activity"/>
    <property type="evidence" value="ECO:0007669"/>
    <property type="project" value="TreeGrafter"/>
</dbReference>
<name>A0AAD7GCP3_MYCRO</name>
<evidence type="ECO:0000256" key="1">
    <source>
        <dbReference type="ARBA" id="ARBA00004141"/>
    </source>
</evidence>
<proteinExistence type="predicted"/>
<feature type="transmembrane region" description="Helical" evidence="6">
    <location>
        <begin position="632"/>
        <end position="655"/>
    </location>
</feature>
<keyword evidence="3 6" id="KW-1133">Transmembrane helix</keyword>
<evidence type="ECO:0000313" key="8">
    <source>
        <dbReference type="EMBL" id="KAJ7677237.1"/>
    </source>
</evidence>
<feature type="transmembrane region" description="Helical" evidence="6">
    <location>
        <begin position="224"/>
        <end position="244"/>
    </location>
</feature>
<comment type="caution">
    <text evidence="8">The sequence shown here is derived from an EMBL/GenBank/DDBJ whole genome shotgun (WGS) entry which is preliminary data.</text>
</comment>
<feature type="transmembrane region" description="Helical" evidence="6">
    <location>
        <begin position="264"/>
        <end position="282"/>
    </location>
</feature>
<evidence type="ECO:0000256" key="3">
    <source>
        <dbReference type="ARBA" id="ARBA00022989"/>
    </source>
</evidence>
<dbReference type="EMBL" id="JARKIE010000140">
    <property type="protein sequence ID" value="KAJ7677237.1"/>
    <property type="molecule type" value="Genomic_DNA"/>
</dbReference>